<accession>A0A151QZA8</accession>
<keyword evidence="7" id="KW-0961">Cell wall biogenesis/degradation</keyword>
<dbReference type="STRING" id="3821.A0A151QZA8"/>
<evidence type="ECO:0000256" key="1">
    <source>
        <dbReference type="ARBA" id="ARBA00004191"/>
    </source>
</evidence>
<evidence type="ECO:0000256" key="10">
    <source>
        <dbReference type="SAM" id="SignalP"/>
    </source>
</evidence>
<dbReference type="Gramene" id="C.cajan_42410.t">
    <property type="protein sequence ID" value="C.cajan_42410.t"/>
    <property type="gene ID" value="C.cajan_42410"/>
</dbReference>
<comment type="similarity">
    <text evidence="2 9">Belongs to the glycosyl hydrolase 28 family.</text>
</comment>
<evidence type="ECO:0000256" key="9">
    <source>
        <dbReference type="RuleBase" id="RU361169"/>
    </source>
</evidence>
<dbReference type="GO" id="GO:0004650">
    <property type="term" value="F:polygalacturonase activity"/>
    <property type="evidence" value="ECO:0007669"/>
    <property type="project" value="UniProtKB-EC"/>
</dbReference>
<dbReference type="InterPro" id="IPR006626">
    <property type="entry name" value="PbH1"/>
</dbReference>
<protein>
    <submittedName>
        <fullName evidence="11">Polygalacturonase</fullName>
        <ecNumber evidence="11">3.2.1.15</ecNumber>
    </submittedName>
</protein>
<evidence type="ECO:0000256" key="2">
    <source>
        <dbReference type="ARBA" id="ARBA00008834"/>
    </source>
</evidence>
<dbReference type="Pfam" id="PF00295">
    <property type="entry name" value="Glyco_hydro_28"/>
    <property type="match status" value="1"/>
</dbReference>
<feature type="signal peptide" evidence="10">
    <location>
        <begin position="1"/>
        <end position="25"/>
    </location>
</feature>
<keyword evidence="12" id="KW-1185">Reference proteome</keyword>
<dbReference type="InterPro" id="IPR000743">
    <property type="entry name" value="Glyco_hydro_28"/>
</dbReference>
<dbReference type="PROSITE" id="PS00502">
    <property type="entry name" value="POLYGALACTURONASE"/>
    <property type="match status" value="1"/>
</dbReference>
<evidence type="ECO:0000256" key="6">
    <source>
        <dbReference type="ARBA" id="ARBA00023295"/>
    </source>
</evidence>
<dbReference type="GO" id="GO:0071555">
    <property type="term" value="P:cell wall organization"/>
    <property type="evidence" value="ECO:0007669"/>
    <property type="project" value="UniProtKB-KW"/>
</dbReference>
<dbReference type="OMA" id="WIEQIGC"/>
<dbReference type="InterPro" id="IPR012334">
    <property type="entry name" value="Pectin_lyas_fold"/>
</dbReference>
<evidence type="ECO:0000313" key="12">
    <source>
        <dbReference type="Proteomes" id="UP000075243"/>
    </source>
</evidence>
<dbReference type="OrthoDB" id="187139at2759"/>
<dbReference type="Proteomes" id="UP000075243">
    <property type="component" value="Unassembled WGS sequence"/>
</dbReference>
<feature type="active site" evidence="8">
    <location>
        <position position="241"/>
    </location>
</feature>
<dbReference type="EC" id="3.2.1.15" evidence="11"/>
<keyword evidence="3" id="KW-0134">Cell wall</keyword>
<reference evidence="11" key="1">
    <citation type="journal article" date="2012" name="Nat. Biotechnol.">
        <title>Draft genome sequence of pigeonpea (Cajanus cajan), an orphan legume crop of resource-poor farmers.</title>
        <authorList>
            <person name="Varshney R.K."/>
            <person name="Chen W."/>
            <person name="Li Y."/>
            <person name="Bharti A.K."/>
            <person name="Saxena R.K."/>
            <person name="Schlueter J.A."/>
            <person name="Donoghue M.T."/>
            <person name="Azam S."/>
            <person name="Fan G."/>
            <person name="Whaley A.M."/>
            <person name="Farmer A.D."/>
            <person name="Sheridan J."/>
            <person name="Iwata A."/>
            <person name="Tuteja R."/>
            <person name="Penmetsa R.V."/>
            <person name="Wu W."/>
            <person name="Upadhyaya H.D."/>
            <person name="Yang S.P."/>
            <person name="Shah T."/>
            <person name="Saxena K.B."/>
            <person name="Michael T."/>
            <person name="McCombie W.R."/>
            <person name="Yang B."/>
            <person name="Zhang G."/>
            <person name="Yang H."/>
            <person name="Wang J."/>
            <person name="Spillane C."/>
            <person name="Cook D.R."/>
            <person name="May G.D."/>
            <person name="Xu X."/>
            <person name="Jackson S.A."/>
        </authorList>
    </citation>
    <scope>NUCLEOTIDE SEQUENCE [LARGE SCALE GENOMIC DNA]</scope>
</reference>
<keyword evidence="6 9" id="KW-0326">Glycosidase</keyword>
<organism evidence="11 12">
    <name type="scientific">Cajanus cajan</name>
    <name type="common">Pigeon pea</name>
    <name type="synonym">Cajanus indicus</name>
    <dbReference type="NCBI Taxonomy" id="3821"/>
    <lineage>
        <taxon>Eukaryota</taxon>
        <taxon>Viridiplantae</taxon>
        <taxon>Streptophyta</taxon>
        <taxon>Embryophyta</taxon>
        <taxon>Tracheophyta</taxon>
        <taxon>Spermatophyta</taxon>
        <taxon>Magnoliopsida</taxon>
        <taxon>eudicotyledons</taxon>
        <taxon>Gunneridae</taxon>
        <taxon>Pentapetalae</taxon>
        <taxon>rosids</taxon>
        <taxon>fabids</taxon>
        <taxon>Fabales</taxon>
        <taxon>Fabaceae</taxon>
        <taxon>Papilionoideae</taxon>
        <taxon>50 kb inversion clade</taxon>
        <taxon>NPAAA clade</taxon>
        <taxon>indigoferoid/millettioid clade</taxon>
        <taxon>Phaseoleae</taxon>
        <taxon>Cajanus</taxon>
    </lineage>
</organism>
<comment type="subcellular location">
    <subcellularLocation>
        <location evidence="1">Secreted</location>
        <location evidence="1">Cell wall</location>
    </subcellularLocation>
</comment>
<gene>
    <name evidence="11" type="ORF">KK1_043400</name>
</gene>
<dbReference type="AlphaFoldDB" id="A0A151QZA8"/>
<feature type="chain" id="PRO_5007587605" evidence="10">
    <location>
        <begin position="26"/>
        <end position="391"/>
    </location>
</feature>
<sequence>MGHYTNHFVLLFLVNFSFFFVTSNASLINVVNFGAKPDGNFDSTTPFLRAWSSACTSVEQSKIYVPKGSFLLKQVTFGGPCKNNIIFQIDGTIVAPSNYLSLGNSGYWILFSNLDGGISINGGILDGKGDGYWGCKSGGSSCPNGARSISFSWCNNVRVSGLTSLNSQAMHMSLNYCKDVLIQNVNIKAPSTSPNTDGINMQFSTRVNVSHSTIMTGDDCISISQGNTNVWIEHVACGPGHGISIGSLGNFVNEAGVQNVTVIHSVFSETQNGVRIKSWSKSSNGYVRDIVFKNLTMQNAYNPIIIDQTYCPSGSCPHEGSSVKISRVSYEQIKGTSACPVAINFDCSQSKPCEGIKLQDINLNYYNRSAMSSCTNVGGFNIGTVIPKSCL</sequence>
<dbReference type="PANTHER" id="PTHR31375">
    <property type="match status" value="1"/>
</dbReference>
<keyword evidence="5 9" id="KW-0378">Hydrolase</keyword>
<evidence type="ECO:0000256" key="7">
    <source>
        <dbReference type="ARBA" id="ARBA00023316"/>
    </source>
</evidence>
<dbReference type="InterPro" id="IPR011050">
    <property type="entry name" value="Pectin_lyase_fold/virulence"/>
</dbReference>
<dbReference type="EMBL" id="KQ484359">
    <property type="protein sequence ID" value="KYP35555.1"/>
    <property type="molecule type" value="Genomic_DNA"/>
</dbReference>
<evidence type="ECO:0000313" key="11">
    <source>
        <dbReference type="EMBL" id="KYP35555.1"/>
    </source>
</evidence>
<proteinExistence type="inferred from homology"/>
<evidence type="ECO:0000256" key="8">
    <source>
        <dbReference type="PROSITE-ProRule" id="PRU10052"/>
    </source>
</evidence>
<evidence type="ECO:0000256" key="5">
    <source>
        <dbReference type="ARBA" id="ARBA00022801"/>
    </source>
</evidence>
<dbReference type="SUPFAM" id="SSF51126">
    <property type="entry name" value="Pectin lyase-like"/>
    <property type="match status" value="1"/>
</dbReference>
<dbReference type="Gene3D" id="2.160.20.10">
    <property type="entry name" value="Single-stranded right-handed beta-helix, Pectin lyase-like"/>
    <property type="match status" value="1"/>
</dbReference>
<evidence type="ECO:0000256" key="4">
    <source>
        <dbReference type="ARBA" id="ARBA00022525"/>
    </source>
</evidence>
<dbReference type="SMART" id="SM00710">
    <property type="entry name" value="PbH1"/>
    <property type="match status" value="5"/>
</dbReference>
<keyword evidence="10" id="KW-0732">Signal</keyword>
<dbReference type="FunFam" id="2.160.20.10:FF:000004">
    <property type="entry name" value="Pectin lyase-like superfamily protein"/>
    <property type="match status" value="1"/>
</dbReference>
<evidence type="ECO:0000256" key="3">
    <source>
        <dbReference type="ARBA" id="ARBA00022512"/>
    </source>
</evidence>
<dbReference type="GO" id="GO:0005975">
    <property type="term" value="P:carbohydrate metabolic process"/>
    <property type="evidence" value="ECO:0007669"/>
    <property type="project" value="InterPro"/>
</dbReference>
<name>A0A151QZA8_CAJCA</name>
<keyword evidence="4" id="KW-0964">Secreted</keyword>